<reference evidence="2 3" key="1">
    <citation type="journal article" date="2019" name="Fungal Biol. Biotechnol.">
        <title>Draft genome sequence of fastidious pathogen Ceratobasidium theobromae, which causes vascular-streak dieback in Theobroma cacao.</title>
        <authorList>
            <person name="Ali S.S."/>
            <person name="Asman A."/>
            <person name="Shao J."/>
            <person name="Firmansyah A.P."/>
            <person name="Susilo A.W."/>
            <person name="Rosmana A."/>
            <person name="McMahon P."/>
            <person name="Junaid M."/>
            <person name="Guest D."/>
            <person name="Kheng T.Y."/>
            <person name="Meinhardt L.W."/>
            <person name="Bailey B.A."/>
        </authorList>
    </citation>
    <scope>NUCLEOTIDE SEQUENCE [LARGE SCALE GENOMIC DNA]</scope>
    <source>
        <strain evidence="2 3">CT2</strain>
    </source>
</reference>
<dbReference type="Pfam" id="PF00069">
    <property type="entry name" value="Pkinase"/>
    <property type="match status" value="1"/>
</dbReference>
<evidence type="ECO:0000313" key="2">
    <source>
        <dbReference type="EMBL" id="KAB5588852.1"/>
    </source>
</evidence>
<dbReference type="GO" id="GO:0005634">
    <property type="term" value="C:nucleus"/>
    <property type="evidence" value="ECO:0007669"/>
    <property type="project" value="TreeGrafter"/>
</dbReference>
<proteinExistence type="predicted"/>
<keyword evidence="3" id="KW-1185">Reference proteome</keyword>
<dbReference type="SMART" id="SM00220">
    <property type="entry name" value="S_TKc"/>
    <property type="match status" value="1"/>
</dbReference>
<comment type="caution">
    <text evidence="2">The sequence shown here is derived from an EMBL/GenBank/DDBJ whole genome shotgun (WGS) entry which is preliminary data.</text>
</comment>
<evidence type="ECO:0000313" key="3">
    <source>
        <dbReference type="Proteomes" id="UP000383932"/>
    </source>
</evidence>
<dbReference type="AlphaFoldDB" id="A0A5N5QAQ3"/>
<keyword evidence="2" id="KW-0808">Transferase</keyword>
<accession>A0A5N5QAQ3</accession>
<feature type="domain" description="Protein kinase" evidence="1">
    <location>
        <begin position="40"/>
        <end position="375"/>
    </location>
</feature>
<sequence>MATQPAESIHSVNISPAPGELSGVEKRWVSWQPYLLSQGYQLRPRYRPGWVPSWISSGANPYDCEDSINSLPVRTLDAMRIEDDTQVVIKILLPSNEDREGAEELEILQHLSSNSCQSDPTNHCVPCLDSFPIPDVSNGTFYVMPLLRQYDDPPFYNLREIHGFLTQAFQGLQFLHKNNIAHCDIASPNMMMGGRILYNEPFHPFSQYLTLDGKRSIRPRYTRSQRNTQYYYIDFGYAKWFRNPDEPHTVTGSRAREPTPEQLAGEPYDPFKADIYQLGAILRRDLIPKYPTLRFLLPLAREMTDRDPDKRPTLERAHQAMNTQFAGIPGWKTRWPIAPSNAAFRQRSMYFLAGVVTEVMQALRRVLRSVFFLSS</sequence>
<evidence type="ECO:0000259" key="1">
    <source>
        <dbReference type="PROSITE" id="PS50011"/>
    </source>
</evidence>
<dbReference type="Proteomes" id="UP000383932">
    <property type="component" value="Unassembled WGS sequence"/>
</dbReference>
<dbReference type="Gene3D" id="1.10.510.10">
    <property type="entry name" value="Transferase(Phosphotransferase) domain 1"/>
    <property type="match status" value="1"/>
</dbReference>
<dbReference type="PROSITE" id="PS50011">
    <property type="entry name" value="PROTEIN_KINASE_DOM"/>
    <property type="match status" value="1"/>
</dbReference>
<dbReference type="PANTHER" id="PTHR44167:SF30">
    <property type="entry name" value="PHOSPHORYLASE KINASE"/>
    <property type="match status" value="1"/>
</dbReference>
<dbReference type="InterPro" id="IPR011009">
    <property type="entry name" value="Kinase-like_dom_sf"/>
</dbReference>
<dbReference type="PANTHER" id="PTHR44167">
    <property type="entry name" value="OVARIAN-SPECIFIC SERINE/THREONINE-PROTEIN KINASE LOK-RELATED"/>
    <property type="match status" value="1"/>
</dbReference>
<keyword evidence="2" id="KW-0418">Kinase</keyword>
<organism evidence="2 3">
    <name type="scientific">Ceratobasidium theobromae</name>
    <dbReference type="NCBI Taxonomy" id="1582974"/>
    <lineage>
        <taxon>Eukaryota</taxon>
        <taxon>Fungi</taxon>
        <taxon>Dikarya</taxon>
        <taxon>Basidiomycota</taxon>
        <taxon>Agaricomycotina</taxon>
        <taxon>Agaricomycetes</taxon>
        <taxon>Cantharellales</taxon>
        <taxon>Ceratobasidiaceae</taxon>
        <taxon>Ceratobasidium</taxon>
    </lineage>
</organism>
<gene>
    <name evidence="2" type="ORF">CTheo_7706</name>
</gene>
<protein>
    <submittedName>
        <fullName evidence="2">Pkinase domain-containing protein</fullName>
    </submittedName>
</protein>
<dbReference type="SUPFAM" id="SSF56112">
    <property type="entry name" value="Protein kinase-like (PK-like)"/>
    <property type="match status" value="1"/>
</dbReference>
<name>A0A5N5QAQ3_9AGAM</name>
<dbReference type="InterPro" id="IPR000719">
    <property type="entry name" value="Prot_kinase_dom"/>
</dbReference>
<dbReference type="GO" id="GO:0005524">
    <property type="term" value="F:ATP binding"/>
    <property type="evidence" value="ECO:0007669"/>
    <property type="project" value="InterPro"/>
</dbReference>
<dbReference type="GO" id="GO:0044773">
    <property type="term" value="P:mitotic DNA damage checkpoint signaling"/>
    <property type="evidence" value="ECO:0007669"/>
    <property type="project" value="TreeGrafter"/>
</dbReference>
<dbReference type="EMBL" id="SSOP01000358">
    <property type="protein sequence ID" value="KAB5588852.1"/>
    <property type="molecule type" value="Genomic_DNA"/>
</dbReference>
<dbReference type="Gene3D" id="3.30.200.20">
    <property type="entry name" value="Phosphorylase Kinase, domain 1"/>
    <property type="match status" value="1"/>
</dbReference>
<dbReference type="CDD" id="cd00180">
    <property type="entry name" value="PKc"/>
    <property type="match status" value="1"/>
</dbReference>
<dbReference type="GO" id="GO:0004674">
    <property type="term" value="F:protein serine/threonine kinase activity"/>
    <property type="evidence" value="ECO:0007669"/>
    <property type="project" value="TreeGrafter"/>
</dbReference>
<dbReference type="OrthoDB" id="5987198at2759"/>